<keyword evidence="1" id="KW-0805">Transcription regulation</keyword>
<dbReference type="PANTHER" id="PTHR47840">
    <property type="entry name" value="ZN(II)2CYS6 TRANSCRIPTION FACTOR (EUROFUNG)-RELATED"/>
    <property type="match status" value="1"/>
</dbReference>
<dbReference type="Proteomes" id="UP001521785">
    <property type="component" value="Unassembled WGS sequence"/>
</dbReference>
<name>A0ABR3QRK2_9PLEO</name>
<reference evidence="6 7" key="1">
    <citation type="submission" date="2024-02" db="EMBL/GenBank/DDBJ databases">
        <title>De novo assembly and annotation of 12 fungi associated with fruit tree decline syndrome in Ontario, Canada.</title>
        <authorList>
            <person name="Sulman M."/>
            <person name="Ellouze W."/>
            <person name="Ilyukhin E."/>
        </authorList>
    </citation>
    <scope>NUCLEOTIDE SEQUENCE [LARGE SCALE GENOMIC DNA]</scope>
    <source>
        <strain evidence="6 7">M42-189</strain>
    </source>
</reference>
<dbReference type="CDD" id="cd12148">
    <property type="entry name" value="fungal_TF_MHR"/>
    <property type="match status" value="1"/>
</dbReference>
<evidence type="ECO:0000313" key="7">
    <source>
        <dbReference type="Proteomes" id="UP001521785"/>
    </source>
</evidence>
<evidence type="ECO:0000313" key="6">
    <source>
        <dbReference type="EMBL" id="KAL1594524.1"/>
    </source>
</evidence>
<dbReference type="Pfam" id="PF04082">
    <property type="entry name" value="Fungal_trans"/>
    <property type="match status" value="1"/>
</dbReference>
<keyword evidence="7" id="KW-1185">Reference proteome</keyword>
<evidence type="ECO:0000256" key="3">
    <source>
        <dbReference type="ARBA" id="ARBA00023242"/>
    </source>
</evidence>
<organism evidence="6 7">
    <name type="scientific">Paraconiothyrium brasiliense</name>
    <dbReference type="NCBI Taxonomy" id="300254"/>
    <lineage>
        <taxon>Eukaryota</taxon>
        <taxon>Fungi</taxon>
        <taxon>Dikarya</taxon>
        <taxon>Ascomycota</taxon>
        <taxon>Pezizomycotina</taxon>
        <taxon>Dothideomycetes</taxon>
        <taxon>Pleosporomycetidae</taxon>
        <taxon>Pleosporales</taxon>
        <taxon>Massarineae</taxon>
        <taxon>Didymosphaeriaceae</taxon>
        <taxon>Paraconiothyrium</taxon>
    </lineage>
</organism>
<dbReference type="EMBL" id="JAKJXO020000017">
    <property type="protein sequence ID" value="KAL1594524.1"/>
    <property type="molecule type" value="Genomic_DNA"/>
</dbReference>
<keyword evidence="3" id="KW-0539">Nucleus</keyword>
<evidence type="ECO:0000259" key="5">
    <source>
        <dbReference type="SMART" id="SM00906"/>
    </source>
</evidence>
<proteinExistence type="predicted"/>
<dbReference type="InterPro" id="IPR007219">
    <property type="entry name" value="XnlR_reg_dom"/>
</dbReference>
<gene>
    <name evidence="6" type="ORF">SLS60_010284</name>
</gene>
<evidence type="ECO:0000256" key="4">
    <source>
        <dbReference type="SAM" id="MobiDB-lite"/>
    </source>
</evidence>
<accession>A0ABR3QRK2</accession>
<dbReference type="PANTHER" id="PTHR47840:SF1">
    <property type="entry name" value="ZN(II)2CYS6 TRANSCRIPTION FACTOR (EUROFUNG)"/>
    <property type="match status" value="1"/>
</dbReference>
<evidence type="ECO:0000256" key="1">
    <source>
        <dbReference type="ARBA" id="ARBA00023015"/>
    </source>
</evidence>
<evidence type="ECO:0000256" key="2">
    <source>
        <dbReference type="ARBA" id="ARBA00023163"/>
    </source>
</evidence>
<protein>
    <recommendedName>
        <fullName evidence="5">Xylanolytic transcriptional activator regulatory domain-containing protein</fullName>
    </recommendedName>
</protein>
<comment type="caution">
    <text evidence="6">The sequence shown here is derived from an EMBL/GenBank/DDBJ whole genome shotgun (WGS) entry which is preliminary data.</text>
</comment>
<feature type="region of interest" description="Disordered" evidence="4">
    <location>
        <begin position="110"/>
        <end position="142"/>
    </location>
</feature>
<sequence length="682" mass="76394">MVARPVPKRTERGRPVACAPVGSVRYNFRSPYCCWSLLDTNLISAGKKRKLQTACEKSESTTTLAVGVLDGFAPDGEDHACQLHIGERLGKLEQLFEKFVCRKAPNVTSNVASSQDSSRTRSAESNEKPFKFTGLPPLPQSDRQSLADGILGTRTWTSAPSIRTLVEKEDVLPSSDPVHRALAALLPSQHDADVIFESSNGWMILNGMYRPSKELFVGQDTESYALDIATIAKERAIVVARTLLHLAACICALPPDFDTSRLRNIWNLEATMENYVATVTTLVTSSDELLLTLPGLETLLLLSVYHMNVANLRQAWLIVRRTMNLAHLMGFHRIVQSKQIPPIESIQSSASIWCCLVDLDRILGLHLRLPFASDDYPVAEDDELHRVHRARLATICRQVAELDHEVTCQSYVQALALDEKLESMMKEQPKDFWDVPNVPPTARTAESYDVLERLMVQMWHFELKIFIHLPFLLRAPHESRFEYSKVAALQASRNIVMRWFALRNAGITQACCRFAELSVFIAAMTLTLDILIDMATKEKAEVQKAKGSDFAMICRVISEMEKLGKASTRERIATRSAVVLKKILSSLDPSKQTLGKARLTVPYFGAIELNYKKLPVRPAFDLDSGTAKKLSSNGTAEHIPVFSFVTNALWPTTNEFNDPEMDFDIILFDGLRDLDVDGNWVF</sequence>
<keyword evidence="2" id="KW-0804">Transcription</keyword>
<dbReference type="SMART" id="SM00906">
    <property type="entry name" value="Fungal_trans"/>
    <property type="match status" value="1"/>
</dbReference>
<feature type="compositionally biased region" description="Basic and acidic residues" evidence="4">
    <location>
        <begin position="118"/>
        <end position="130"/>
    </location>
</feature>
<feature type="domain" description="Xylanolytic transcriptional activator regulatory" evidence="5">
    <location>
        <begin position="315"/>
        <end position="383"/>
    </location>
</feature>